<dbReference type="EMBL" id="JAATLJ010000001">
    <property type="protein sequence ID" value="NIZ40833.1"/>
    <property type="molecule type" value="Genomic_DNA"/>
</dbReference>
<dbReference type="HAMAP" id="MF_00171">
    <property type="entry name" value="TruA"/>
    <property type="match status" value="1"/>
</dbReference>
<dbReference type="InterPro" id="IPR001406">
    <property type="entry name" value="PsdUridine_synth_TruA"/>
</dbReference>
<dbReference type="InterPro" id="IPR020094">
    <property type="entry name" value="TruA/RsuA/RluB/E/F_N"/>
</dbReference>
<evidence type="ECO:0000256" key="6">
    <source>
        <dbReference type="PIRSR" id="PIRSR001430-2"/>
    </source>
</evidence>
<dbReference type="GO" id="GO:0031119">
    <property type="term" value="P:tRNA pseudouridine synthesis"/>
    <property type="evidence" value="ECO:0007669"/>
    <property type="project" value="UniProtKB-UniRule"/>
</dbReference>
<comment type="subunit">
    <text evidence="4">Homodimer.</text>
</comment>
<dbReference type="GO" id="GO:0003723">
    <property type="term" value="F:RNA binding"/>
    <property type="evidence" value="ECO:0007669"/>
    <property type="project" value="InterPro"/>
</dbReference>
<comment type="function">
    <text evidence="4">Formation of pseudouridine at positions 38, 39 and 40 in the anticodon stem and loop of transfer RNAs.</text>
</comment>
<dbReference type="Pfam" id="PF01416">
    <property type="entry name" value="PseudoU_synth_1"/>
    <property type="match status" value="2"/>
</dbReference>
<keyword evidence="2 4" id="KW-0819">tRNA processing</keyword>
<dbReference type="AlphaFoldDB" id="A0A968G926"/>
<reference evidence="9 10" key="1">
    <citation type="submission" date="2020-03" db="EMBL/GenBank/DDBJ databases">
        <title>Spirochaetal bacteria isolated from arthropods constitute a novel genus Entomospira genus novum within the order Spirochaetales.</title>
        <authorList>
            <person name="Grana-Miraglia L."/>
            <person name="Sikutova S."/>
            <person name="Fingerle V."/>
            <person name="Sing A."/>
            <person name="Castillo-Ramirez S."/>
            <person name="Margos G."/>
            <person name="Rudolf I."/>
        </authorList>
    </citation>
    <scope>NUCLEOTIDE SEQUENCE [LARGE SCALE GENOMIC DNA]</scope>
    <source>
        <strain evidence="9 10">BR193</strain>
    </source>
</reference>
<evidence type="ECO:0000256" key="4">
    <source>
        <dbReference type="HAMAP-Rule" id="MF_00171"/>
    </source>
</evidence>
<proteinExistence type="inferred from homology"/>
<dbReference type="Proteomes" id="UP000711995">
    <property type="component" value="Unassembled WGS sequence"/>
</dbReference>
<comment type="caution">
    <text evidence="4">Lacks conserved residue(s) required for the propagation of feature annotation.</text>
</comment>
<feature type="binding site" evidence="4 6">
    <location>
        <position position="112"/>
    </location>
    <ligand>
        <name>substrate</name>
    </ligand>
</feature>
<evidence type="ECO:0000256" key="7">
    <source>
        <dbReference type="RuleBase" id="RU003792"/>
    </source>
</evidence>
<comment type="catalytic activity">
    <reaction evidence="4 7">
        <text>uridine(38/39/40) in tRNA = pseudouridine(38/39/40) in tRNA</text>
        <dbReference type="Rhea" id="RHEA:22376"/>
        <dbReference type="Rhea" id="RHEA-COMP:10085"/>
        <dbReference type="Rhea" id="RHEA-COMP:10087"/>
        <dbReference type="ChEBI" id="CHEBI:65314"/>
        <dbReference type="ChEBI" id="CHEBI:65315"/>
        <dbReference type="EC" id="5.4.99.12"/>
    </reaction>
</comment>
<organism evidence="9 10">
    <name type="scientific">Entomospira entomophila</name>
    <dbReference type="NCBI Taxonomy" id="2719988"/>
    <lineage>
        <taxon>Bacteria</taxon>
        <taxon>Pseudomonadati</taxon>
        <taxon>Spirochaetota</taxon>
        <taxon>Spirochaetia</taxon>
        <taxon>Spirochaetales</taxon>
        <taxon>Spirochaetaceae</taxon>
        <taxon>Entomospira</taxon>
    </lineage>
</organism>
<comment type="caution">
    <text evidence="9">The sequence shown here is derived from an EMBL/GenBank/DDBJ whole genome shotgun (WGS) entry which is preliminary data.</text>
</comment>
<gene>
    <name evidence="4 9" type="primary">truA</name>
    <name evidence="9" type="ORF">HCT14_04855</name>
</gene>
<dbReference type="PIRSF" id="PIRSF001430">
    <property type="entry name" value="tRNA_psdUrid_synth"/>
    <property type="match status" value="1"/>
</dbReference>
<dbReference type="FunFam" id="3.30.70.580:FF:000001">
    <property type="entry name" value="tRNA pseudouridine synthase A"/>
    <property type="match status" value="1"/>
</dbReference>
<feature type="domain" description="Pseudouridine synthase I TruA alpha/beta" evidence="8">
    <location>
        <begin position="145"/>
        <end position="245"/>
    </location>
</feature>
<accession>A0A968G926</accession>
<evidence type="ECO:0000256" key="1">
    <source>
        <dbReference type="ARBA" id="ARBA00009375"/>
    </source>
</evidence>
<evidence type="ECO:0000259" key="8">
    <source>
        <dbReference type="Pfam" id="PF01416"/>
    </source>
</evidence>
<evidence type="ECO:0000256" key="3">
    <source>
        <dbReference type="ARBA" id="ARBA00023235"/>
    </source>
</evidence>
<protein>
    <recommendedName>
        <fullName evidence="4">tRNA pseudouridine synthase A</fullName>
        <ecNumber evidence="4">5.4.99.12</ecNumber>
    </recommendedName>
    <alternativeName>
        <fullName evidence="4">tRNA pseudouridine(38-40) synthase</fullName>
    </alternativeName>
    <alternativeName>
        <fullName evidence="4">tRNA pseudouridylate synthase I</fullName>
    </alternativeName>
    <alternativeName>
        <fullName evidence="4">tRNA-uridine isomerase I</fullName>
    </alternativeName>
</protein>
<sequence>MIRRIKLIVSYNGAEFCGWQLQPQGRSVEEVLRKALLKLPGEISNIQAAGRTDAGVHASGQVVAFNTTHRTIPANKFTYILNKELPHDLQITHSEEVSLVFNPRRHAMARLYCYRIKTQQALFTTIQNVTIIRHQLNLKELNQLAQLFVGTHDFSAFSSSKDMHKSKIRTIHSANFVMISGILHFYIKGNAFLMNMVRRIVGTLIQPLSFEENYTRILHALQSKEKKSTGATALPNGLTLEWVYYKKTHDAGEELDPT</sequence>
<dbReference type="InterPro" id="IPR020097">
    <property type="entry name" value="PsdUridine_synth_TruA_a/b_dom"/>
</dbReference>
<dbReference type="EC" id="5.4.99.12" evidence="4"/>
<evidence type="ECO:0000313" key="9">
    <source>
        <dbReference type="EMBL" id="NIZ40833.1"/>
    </source>
</evidence>
<keyword evidence="10" id="KW-1185">Reference proteome</keyword>
<dbReference type="NCBIfam" id="TIGR00071">
    <property type="entry name" value="hisT_truA"/>
    <property type="match status" value="1"/>
</dbReference>
<dbReference type="SUPFAM" id="SSF55120">
    <property type="entry name" value="Pseudouridine synthase"/>
    <property type="match status" value="1"/>
</dbReference>
<dbReference type="InterPro" id="IPR020103">
    <property type="entry name" value="PsdUridine_synth_cat_dom_sf"/>
</dbReference>
<dbReference type="PANTHER" id="PTHR11142">
    <property type="entry name" value="PSEUDOURIDYLATE SYNTHASE"/>
    <property type="match status" value="1"/>
</dbReference>
<feature type="active site" description="Nucleophile" evidence="4 5">
    <location>
        <position position="53"/>
    </location>
</feature>
<dbReference type="Gene3D" id="3.30.70.580">
    <property type="entry name" value="Pseudouridine synthase I, catalytic domain, N-terminal subdomain"/>
    <property type="match status" value="1"/>
</dbReference>
<evidence type="ECO:0000256" key="5">
    <source>
        <dbReference type="PIRSR" id="PIRSR001430-1"/>
    </source>
</evidence>
<dbReference type="GO" id="GO:0160147">
    <property type="term" value="F:tRNA pseudouridine(38-40) synthase activity"/>
    <property type="evidence" value="ECO:0007669"/>
    <property type="project" value="UniProtKB-EC"/>
</dbReference>
<dbReference type="InterPro" id="IPR020095">
    <property type="entry name" value="PsdUridine_synth_TruA_C"/>
</dbReference>
<comment type="similarity">
    <text evidence="1 4 7">Belongs to the tRNA pseudouridine synthase TruA family.</text>
</comment>
<evidence type="ECO:0000313" key="10">
    <source>
        <dbReference type="Proteomes" id="UP000711995"/>
    </source>
</evidence>
<feature type="domain" description="Pseudouridine synthase I TruA alpha/beta" evidence="8">
    <location>
        <begin position="8"/>
        <end position="100"/>
    </location>
</feature>
<name>A0A968G926_9SPIO</name>
<evidence type="ECO:0000256" key="2">
    <source>
        <dbReference type="ARBA" id="ARBA00022694"/>
    </source>
</evidence>
<dbReference type="PANTHER" id="PTHR11142:SF0">
    <property type="entry name" value="TRNA PSEUDOURIDINE SYNTHASE-LIKE 1"/>
    <property type="match status" value="1"/>
</dbReference>
<keyword evidence="3 4" id="KW-0413">Isomerase</keyword>
<dbReference type="CDD" id="cd02570">
    <property type="entry name" value="PseudoU_synth_EcTruA"/>
    <property type="match status" value="1"/>
</dbReference>
<dbReference type="Gene3D" id="3.30.70.660">
    <property type="entry name" value="Pseudouridine synthase I, catalytic domain, C-terminal subdomain"/>
    <property type="match status" value="1"/>
</dbReference>
<dbReference type="RefSeq" id="WP_167700862.1">
    <property type="nucleotide sequence ID" value="NZ_CP118174.1"/>
</dbReference>